<sequence length="76" mass="8552">MSTQRIGIRFITDVNDDIECAINSTLRKWAAAGRCNRPGPWIGMCGVDLAAMPDRDQEMRARNLMTVRPLPCECNK</sequence>
<accession>A0ACC6RQK0</accession>
<protein>
    <submittedName>
        <fullName evidence="1">Uncharacterized protein</fullName>
    </submittedName>
</protein>
<dbReference type="EMBL" id="JAYMRU010000024">
    <property type="protein sequence ID" value="MEM5403798.1"/>
    <property type="molecule type" value="Genomic_DNA"/>
</dbReference>
<gene>
    <name evidence="1" type="ORF">VSR83_27815</name>
</gene>
<keyword evidence="2" id="KW-1185">Reference proteome</keyword>
<proteinExistence type="predicted"/>
<reference evidence="1" key="1">
    <citation type="submission" date="2024-01" db="EMBL/GenBank/DDBJ databases">
        <title>The diversity of rhizobia nodulating Mimosa spp. in eleven states of Brazil covering several biomes is determined by host plant, location, and edaphic factors.</title>
        <authorList>
            <person name="Rouws L."/>
            <person name="Barauna A."/>
            <person name="Beukes C."/>
            <person name="De Faria S.M."/>
            <person name="Gross E."/>
            <person name="Dos Reis Junior F.B."/>
            <person name="Simon M."/>
            <person name="Maluk M."/>
            <person name="Odee D.W."/>
            <person name="Kenicer G."/>
            <person name="Young J.P.W."/>
            <person name="Reis V.M."/>
            <person name="Zilli J."/>
            <person name="James E.K."/>
        </authorList>
    </citation>
    <scope>NUCLEOTIDE SEQUENCE</scope>
    <source>
        <strain evidence="1">JPY452</strain>
    </source>
</reference>
<evidence type="ECO:0000313" key="1">
    <source>
        <dbReference type="EMBL" id="MEM5403798.1"/>
    </source>
</evidence>
<organism evidence="1 2">
    <name type="scientific">Paraburkholderia unamae</name>
    <dbReference type="NCBI Taxonomy" id="219649"/>
    <lineage>
        <taxon>Bacteria</taxon>
        <taxon>Pseudomonadati</taxon>
        <taxon>Pseudomonadota</taxon>
        <taxon>Betaproteobacteria</taxon>
        <taxon>Burkholderiales</taxon>
        <taxon>Burkholderiaceae</taxon>
        <taxon>Paraburkholderia</taxon>
    </lineage>
</organism>
<comment type="caution">
    <text evidence="1">The sequence shown here is derived from an EMBL/GenBank/DDBJ whole genome shotgun (WGS) entry which is preliminary data.</text>
</comment>
<evidence type="ECO:0000313" key="2">
    <source>
        <dbReference type="Proteomes" id="UP001392318"/>
    </source>
</evidence>
<name>A0ACC6RQK0_9BURK</name>
<dbReference type="Proteomes" id="UP001392318">
    <property type="component" value="Unassembled WGS sequence"/>
</dbReference>